<proteinExistence type="predicted"/>
<keyword evidence="2" id="KW-1185">Reference proteome</keyword>
<sequence length="156" mass="17689">MRASDLTVEYAKLRSEFRSGTLPNDEYVTASKELDLKLEALDLDMPQAWHYSTTLVEYKSDRVFDLRLIPIRIETCYARDFLWVGGVLLNETLIDGYLGSPEGEKYKALMGVAHDYIDTLAGEICASAPQYTDCDGLARQRLPSFENSELRDHGSR</sequence>
<evidence type="ECO:0000313" key="2">
    <source>
        <dbReference type="Proteomes" id="UP000235371"/>
    </source>
</evidence>
<dbReference type="OrthoDB" id="5429770at2759"/>
<dbReference type="STRING" id="1095630.A0A2J6THM3"/>
<dbReference type="InParanoid" id="A0A2J6THM3"/>
<name>A0A2J6THM3_9HELO</name>
<dbReference type="RefSeq" id="XP_024739417.1">
    <property type="nucleotide sequence ID" value="XM_024882800.1"/>
</dbReference>
<evidence type="ECO:0000313" key="1">
    <source>
        <dbReference type="EMBL" id="PMD62513.1"/>
    </source>
</evidence>
<protein>
    <submittedName>
        <fullName evidence="1">Uncharacterized protein</fullName>
    </submittedName>
</protein>
<accession>A0A2J6THM3</accession>
<dbReference type="AlphaFoldDB" id="A0A2J6THM3"/>
<dbReference type="EMBL" id="KZ613783">
    <property type="protein sequence ID" value="PMD62513.1"/>
    <property type="molecule type" value="Genomic_DNA"/>
</dbReference>
<dbReference type="Proteomes" id="UP000235371">
    <property type="component" value="Unassembled WGS sequence"/>
</dbReference>
<gene>
    <name evidence="1" type="ORF">K444DRAFT_627439</name>
</gene>
<reference evidence="1 2" key="1">
    <citation type="submission" date="2016-04" db="EMBL/GenBank/DDBJ databases">
        <title>A degradative enzymes factory behind the ericoid mycorrhizal symbiosis.</title>
        <authorList>
            <consortium name="DOE Joint Genome Institute"/>
            <person name="Martino E."/>
            <person name="Morin E."/>
            <person name="Grelet G."/>
            <person name="Kuo A."/>
            <person name="Kohler A."/>
            <person name="Daghino S."/>
            <person name="Barry K."/>
            <person name="Choi C."/>
            <person name="Cichocki N."/>
            <person name="Clum A."/>
            <person name="Copeland A."/>
            <person name="Hainaut M."/>
            <person name="Haridas S."/>
            <person name="Labutti K."/>
            <person name="Lindquist E."/>
            <person name="Lipzen A."/>
            <person name="Khouja H.-R."/>
            <person name="Murat C."/>
            <person name="Ohm R."/>
            <person name="Olson A."/>
            <person name="Spatafora J."/>
            <person name="Veneault-Fourrey C."/>
            <person name="Henrissat B."/>
            <person name="Grigoriev I."/>
            <person name="Martin F."/>
            <person name="Perotto S."/>
        </authorList>
    </citation>
    <scope>NUCLEOTIDE SEQUENCE [LARGE SCALE GENOMIC DNA]</scope>
    <source>
        <strain evidence="1 2">E</strain>
    </source>
</reference>
<organism evidence="1 2">
    <name type="scientific">Hyaloscypha bicolor E</name>
    <dbReference type="NCBI Taxonomy" id="1095630"/>
    <lineage>
        <taxon>Eukaryota</taxon>
        <taxon>Fungi</taxon>
        <taxon>Dikarya</taxon>
        <taxon>Ascomycota</taxon>
        <taxon>Pezizomycotina</taxon>
        <taxon>Leotiomycetes</taxon>
        <taxon>Helotiales</taxon>
        <taxon>Hyaloscyphaceae</taxon>
        <taxon>Hyaloscypha</taxon>
        <taxon>Hyaloscypha bicolor</taxon>
    </lineage>
</organism>
<dbReference type="GeneID" id="36590877"/>